<name>A0A9N9G9K6_9GLOM</name>
<keyword evidence="1" id="KW-0802">TPR repeat</keyword>
<dbReference type="PROSITE" id="PS50005">
    <property type="entry name" value="TPR"/>
    <property type="match status" value="1"/>
</dbReference>
<dbReference type="InterPro" id="IPR019734">
    <property type="entry name" value="TPR_rpt"/>
</dbReference>
<reference evidence="2" key="1">
    <citation type="submission" date="2021-06" db="EMBL/GenBank/DDBJ databases">
        <authorList>
            <person name="Kallberg Y."/>
            <person name="Tangrot J."/>
            <person name="Rosling A."/>
        </authorList>
    </citation>
    <scope>NUCLEOTIDE SEQUENCE</scope>
    <source>
        <strain evidence="2">BR232B</strain>
    </source>
</reference>
<dbReference type="Proteomes" id="UP000789739">
    <property type="component" value="Unassembled WGS sequence"/>
</dbReference>
<dbReference type="SUPFAM" id="SSF48452">
    <property type="entry name" value="TPR-like"/>
    <property type="match status" value="1"/>
</dbReference>
<evidence type="ECO:0000313" key="3">
    <source>
        <dbReference type="Proteomes" id="UP000789739"/>
    </source>
</evidence>
<proteinExistence type="predicted"/>
<dbReference type="InterPro" id="IPR011990">
    <property type="entry name" value="TPR-like_helical_dom_sf"/>
</dbReference>
<keyword evidence="3" id="KW-1185">Reference proteome</keyword>
<accession>A0A9N9G9K6</accession>
<dbReference type="AlphaFoldDB" id="A0A9N9G9K6"/>
<protein>
    <submittedName>
        <fullName evidence="2">5556_t:CDS:1</fullName>
    </submittedName>
</protein>
<dbReference type="EMBL" id="CAJVPI010001041">
    <property type="protein sequence ID" value="CAG8590935.1"/>
    <property type="molecule type" value="Genomic_DNA"/>
</dbReference>
<sequence length="105" mass="11701">MPAAKKLEMLADLTDALESRNKGAEFLMNGSYEEALECLGKSLETEPQNILTHKLIADAYGHTCASNNPHGKANMLNLKGEFYCKFKQYHKALDCLNESFAMISE</sequence>
<gene>
    <name evidence="2" type="ORF">PBRASI_LOCUS7120</name>
</gene>
<organism evidence="2 3">
    <name type="scientific">Paraglomus brasilianum</name>
    <dbReference type="NCBI Taxonomy" id="144538"/>
    <lineage>
        <taxon>Eukaryota</taxon>
        <taxon>Fungi</taxon>
        <taxon>Fungi incertae sedis</taxon>
        <taxon>Mucoromycota</taxon>
        <taxon>Glomeromycotina</taxon>
        <taxon>Glomeromycetes</taxon>
        <taxon>Paraglomerales</taxon>
        <taxon>Paraglomeraceae</taxon>
        <taxon>Paraglomus</taxon>
    </lineage>
</organism>
<comment type="caution">
    <text evidence="2">The sequence shown here is derived from an EMBL/GenBank/DDBJ whole genome shotgun (WGS) entry which is preliminary data.</text>
</comment>
<dbReference type="Gene3D" id="1.25.40.10">
    <property type="entry name" value="Tetratricopeptide repeat domain"/>
    <property type="match status" value="1"/>
</dbReference>
<evidence type="ECO:0000313" key="2">
    <source>
        <dbReference type="EMBL" id="CAG8590935.1"/>
    </source>
</evidence>
<evidence type="ECO:0000256" key="1">
    <source>
        <dbReference type="PROSITE-ProRule" id="PRU00339"/>
    </source>
</evidence>
<feature type="repeat" description="TPR" evidence="1">
    <location>
        <begin position="16"/>
        <end position="49"/>
    </location>
</feature>
<feature type="non-terminal residue" evidence="2">
    <location>
        <position position="105"/>
    </location>
</feature>